<gene>
    <name evidence="4" type="ORF">K402DRAFT_320635</name>
</gene>
<dbReference type="InterPro" id="IPR002347">
    <property type="entry name" value="SDR_fam"/>
</dbReference>
<dbReference type="SUPFAM" id="SSF51735">
    <property type="entry name" value="NAD(P)-binding Rossmann-fold domains"/>
    <property type="match status" value="1"/>
</dbReference>
<dbReference type="Proteomes" id="UP000800041">
    <property type="component" value="Unassembled WGS sequence"/>
</dbReference>
<evidence type="ECO:0000256" key="1">
    <source>
        <dbReference type="ARBA" id="ARBA00006484"/>
    </source>
</evidence>
<comment type="similarity">
    <text evidence="1">Belongs to the short-chain dehydrogenases/reductases (SDR) family.</text>
</comment>
<organism evidence="4 5">
    <name type="scientific">Aulographum hederae CBS 113979</name>
    <dbReference type="NCBI Taxonomy" id="1176131"/>
    <lineage>
        <taxon>Eukaryota</taxon>
        <taxon>Fungi</taxon>
        <taxon>Dikarya</taxon>
        <taxon>Ascomycota</taxon>
        <taxon>Pezizomycotina</taxon>
        <taxon>Dothideomycetes</taxon>
        <taxon>Pleosporomycetidae</taxon>
        <taxon>Aulographales</taxon>
        <taxon>Aulographaceae</taxon>
    </lineage>
</organism>
<dbReference type="Gene3D" id="3.40.50.720">
    <property type="entry name" value="NAD(P)-binding Rossmann-like Domain"/>
    <property type="match status" value="1"/>
</dbReference>
<keyword evidence="3" id="KW-0175">Coiled coil</keyword>
<sequence>MGSSNVVLITGGNTGLGYETVKALYSSSQSYMILMGSRNLEKAEQAINRLKSEAAESASTVTPVQIDIESDESISKAFDKVKSEFGHVDTLINNAGAQFDQQVQAGKMTPREMWNQTWDTNVTSTQLMTEAFVPLLLKSSDPRLLFLTSGLASLTEMSEHRSPRYHHPPAGWPKARDGFLAYRSSKTGMNMVALEWDRLLKNDGVKVFSISPGLLATGFGGDPEFLKKIGAIDPAIGGGVVRGVVEGERDQEVGKTVRIRDVQPW</sequence>
<feature type="coiled-coil region" evidence="3">
    <location>
        <begin position="33"/>
        <end position="60"/>
    </location>
</feature>
<dbReference type="OrthoDB" id="1933717at2759"/>
<accession>A0A6G1HH04</accession>
<evidence type="ECO:0000256" key="2">
    <source>
        <dbReference type="ARBA" id="ARBA00023002"/>
    </source>
</evidence>
<evidence type="ECO:0000313" key="5">
    <source>
        <dbReference type="Proteomes" id="UP000800041"/>
    </source>
</evidence>
<dbReference type="GO" id="GO:0050664">
    <property type="term" value="F:oxidoreductase activity, acting on NAD(P)H, oxygen as acceptor"/>
    <property type="evidence" value="ECO:0007669"/>
    <property type="project" value="TreeGrafter"/>
</dbReference>
<dbReference type="PRINTS" id="PR00081">
    <property type="entry name" value="GDHRDH"/>
</dbReference>
<dbReference type="EMBL" id="ML977137">
    <property type="protein sequence ID" value="KAF1992347.1"/>
    <property type="molecule type" value="Genomic_DNA"/>
</dbReference>
<evidence type="ECO:0000256" key="3">
    <source>
        <dbReference type="SAM" id="Coils"/>
    </source>
</evidence>
<proteinExistence type="inferred from homology"/>
<dbReference type="AlphaFoldDB" id="A0A6G1HH04"/>
<keyword evidence="5" id="KW-1185">Reference proteome</keyword>
<dbReference type="GO" id="GO:0016616">
    <property type="term" value="F:oxidoreductase activity, acting on the CH-OH group of donors, NAD or NADP as acceptor"/>
    <property type="evidence" value="ECO:0007669"/>
    <property type="project" value="UniProtKB-ARBA"/>
</dbReference>
<protein>
    <submittedName>
        <fullName evidence="4">NAD(P)-binding protein</fullName>
    </submittedName>
</protein>
<reference evidence="4" key="1">
    <citation type="journal article" date="2020" name="Stud. Mycol.">
        <title>101 Dothideomycetes genomes: a test case for predicting lifestyles and emergence of pathogens.</title>
        <authorList>
            <person name="Haridas S."/>
            <person name="Albert R."/>
            <person name="Binder M."/>
            <person name="Bloem J."/>
            <person name="Labutti K."/>
            <person name="Salamov A."/>
            <person name="Andreopoulos B."/>
            <person name="Baker S."/>
            <person name="Barry K."/>
            <person name="Bills G."/>
            <person name="Bluhm B."/>
            <person name="Cannon C."/>
            <person name="Castanera R."/>
            <person name="Culley D."/>
            <person name="Daum C."/>
            <person name="Ezra D."/>
            <person name="Gonzalez J."/>
            <person name="Henrissat B."/>
            <person name="Kuo A."/>
            <person name="Liang C."/>
            <person name="Lipzen A."/>
            <person name="Lutzoni F."/>
            <person name="Magnuson J."/>
            <person name="Mondo S."/>
            <person name="Nolan M."/>
            <person name="Ohm R."/>
            <person name="Pangilinan J."/>
            <person name="Park H.-J."/>
            <person name="Ramirez L."/>
            <person name="Alfaro M."/>
            <person name="Sun H."/>
            <person name="Tritt A."/>
            <person name="Yoshinaga Y."/>
            <person name="Zwiers L.-H."/>
            <person name="Turgeon B."/>
            <person name="Goodwin S."/>
            <person name="Spatafora J."/>
            <person name="Crous P."/>
            <person name="Grigoriev I."/>
        </authorList>
    </citation>
    <scope>NUCLEOTIDE SEQUENCE</scope>
    <source>
        <strain evidence="4">CBS 113979</strain>
    </source>
</reference>
<dbReference type="PANTHER" id="PTHR43008">
    <property type="entry name" value="BENZIL REDUCTASE"/>
    <property type="match status" value="1"/>
</dbReference>
<evidence type="ECO:0000313" key="4">
    <source>
        <dbReference type="EMBL" id="KAF1992347.1"/>
    </source>
</evidence>
<keyword evidence="2" id="KW-0560">Oxidoreductase</keyword>
<name>A0A6G1HH04_9PEZI</name>
<dbReference type="InterPro" id="IPR036291">
    <property type="entry name" value="NAD(P)-bd_dom_sf"/>
</dbReference>
<dbReference type="Pfam" id="PF00106">
    <property type="entry name" value="adh_short"/>
    <property type="match status" value="1"/>
</dbReference>
<dbReference type="PANTHER" id="PTHR43008:SF8">
    <property type="entry name" value="BENZIL REDUCTASE ((S)-BENZOIN FORMING) IRC24"/>
    <property type="match status" value="1"/>
</dbReference>